<accession>A0A8J4XVD5</accession>
<dbReference type="EMBL" id="JACEEZ010020293">
    <property type="protein sequence ID" value="KAG0714745.1"/>
    <property type="molecule type" value="Genomic_DNA"/>
</dbReference>
<dbReference type="Proteomes" id="UP000770661">
    <property type="component" value="Unassembled WGS sequence"/>
</dbReference>
<dbReference type="OrthoDB" id="66881at2759"/>
<evidence type="ECO:0000313" key="2">
    <source>
        <dbReference type="Proteomes" id="UP000770661"/>
    </source>
</evidence>
<organism evidence="1 2">
    <name type="scientific">Chionoecetes opilio</name>
    <name type="common">Atlantic snow crab</name>
    <name type="synonym">Cancer opilio</name>
    <dbReference type="NCBI Taxonomy" id="41210"/>
    <lineage>
        <taxon>Eukaryota</taxon>
        <taxon>Metazoa</taxon>
        <taxon>Ecdysozoa</taxon>
        <taxon>Arthropoda</taxon>
        <taxon>Crustacea</taxon>
        <taxon>Multicrustacea</taxon>
        <taxon>Malacostraca</taxon>
        <taxon>Eumalacostraca</taxon>
        <taxon>Eucarida</taxon>
        <taxon>Decapoda</taxon>
        <taxon>Pleocyemata</taxon>
        <taxon>Brachyura</taxon>
        <taxon>Eubrachyura</taxon>
        <taxon>Majoidea</taxon>
        <taxon>Majidae</taxon>
        <taxon>Chionoecetes</taxon>
    </lineage>
</organism>
<protein>
    <submittedName>
        <fullName evidence="1">Uncharacterized protein</fullName>
    </submittedName>
</protein>
<reference evidence="1" key="1">
    <citation type="submission" date="2020-07" db="EMBL/GenBank/DDBJ databases">
        <title>The High-quality genome of the commercially important snow crab, Chionoecetes opilio.</title>
        <authorList>
            <person name="Jeong J.-H."/>
            <person name="Ryu S."/>
        </authorList>
    </citation>
    <scope>NUCLEOTIDE SEQUENCE</scope>
    <source>
        <strain evidence="1">MADBK_172401_WGS</strain>
        <tissue evidence="1">Digestive gland</tissue>
    </source>
</reference>
<name>A0A8J4XVD5_CHIOP</name>
<gene>
    <name evidence="1" type="ORF">GWK47_013552</name>
</gene>
<keyword evidence="2" id="KW-1185">Reference proteome</keyword>
<comment type="caution">
    <text evidence="1">The sequence shown here is derived from an EMBL/GenBank/DDBJ whole genome shotgun (WGS) entry which is preliminary data.</text>
</comment>
<sequence length="92" mass="10511">MQEGGVRIASFYVNGLRVHVPFSVWECGVSVEDNIVKPCTSTHSHRLPSMAFIGSRFISFAFLLFDFQAGRLYQMALLVYRPLLLFDYGPEY</sequence>
<proteinExistence type="predicted"/>
<dbReference type="AlphaFoldDB" id="A0A8J4XVD5"/>
<evidence type="ECO:0000313" key="1">
    <source>
        <dbReference type="EMBL" id="KAG0714745.1"/>
    </source>
</evidence>